<feature type="region of interest" description="Disordered" evidence="10">
    <location>
        <begin position="127"/>
        <end position="174"/>
    </location>
</feature>
<feature type="compositionally biased region" description="Polar residues" evidence="10">
    <location>
        <begin position="1014"/>
        <end position="1023"/>
    </location>
</feature>
<feature type="compositionally biased region" description="Polar residues" evidence="10">
    <location>
        <begin position="160"/>
        <end position="174"/>
    </location>
</feature>
<dbReference type="PANTHER" id="PTHR48016:SF48">
    <property type="entry name" value="SERINE_THREONINE-PROTEIN KINASE BCK1_SLK1_SSP31"/>
    <property type="match status" value="1"/>
</dbReference>
<evidence type="ECO:0000256" key="8">
    <source>
        <dbReference type="ARBA" id="ARBA00048130"/>
    </source>
</evidence>
<name>A0A6G1HVL2_9PEZI</name>
<dbReference type="GO" id="GO:0005524">
    <property type="term" value="F:ATP binding"/>
    <property type="evidence" value="ECO:0007669"/>
    <property type="project" value="UniProtKB-UniRule"/>
</dbReference>
<keyword evidence="4 9" id="KW-0547">Nucleotide-binding</keyword>
<evidence type="ECO:0000256" key="3">
    <source>
        <dbReference type="ARBA" id="ARBA00022679"/>
    </source>
</evidence>
<evidence type="ECO:0000256" key="7">
    <source>
        <dbReference type="ARBA" id="ARBA00047919"/>
    </source>
</evidence>
<feature type="binding site" evidence="9">
    <location>
        <position position="1274"/>
    </location>
    <ligand>
        <name>ATP</name>
        <dbReference type="ChEBI" id="CHEBI:30616"/>
    </ligand>
</feature>
<feature type="region of interest" description="Disordered" evidence="10">
    <location>
        <begin position="1007"/>
        <end position="1039"/>
    </location>
</feature>
<feature type="compositionally biased region" description="Polar residues" evidence="10">
    <location>
        <begin position="356"/>
        <end position="366"/>
    </location>
</feature>
<evidence type="ECO:0000256" key="4">
    <source>
        <dbReference type="ARBA" id="ARBA00022741"/>
    </source>
</evidence>
<dbReference type="FunFam" id="1.10.510.10:FF:000182">
    <property type="entry name" value="MAP kinase kinase kinase mkh1"/>
    <property type="match status" value="1"/>
</dbReference>
<feature type="region of interest" description="Disordered" evidence="10">
    <location>
        <begin position="893"/>
        <end position="920"/>
    </location>
</feature>
<feature type="region of interest" description="Disordered" evidence="10">
    <location>
        <begin position="1086"/>
        <end position="1117"/>
    </location>
</feature>
<comment type="catalytic activity">
    <reaction evidence="7">
        <text>L-threonyl-[protein] + ATP = O-phospho-L-threonyl-[protein] + ADP + H(+)</text>
        <dbReference type="Rhea" id="RHEA:46608"/>
        <dbReference type="Rhea" id="RHEA-COMP:11060"/>
        <dbReference type="Rhea" id="RHEA-COMP:11605"/>
        <dbReference type="ChEBI" id="CHEBI:15378"/>
        <dbReference type="ChEBI" id="CHEBI:30013"/>
        <dbReference type="ChEBI" id="CHEBI:30616"/>
        <dbReference type="ChEBI" id="CHEBI:61977"/>
        <dbReference type="ChEBI" id="CHEBI:456216"/>
        <dbReference type="EC" id="2.7.11.24"/>
    </reaction>
    <physiologicalReaction direction="left-to-right" evidence="7">
        <dbReference type="Rhea" id="RHEA:46609"/>
    </physiologicalReaction>
</comment>
<dbReference type="PROSITE" id="PS00107">
    <property type="entry name" value="PROTEIN_KINASE_ATP"/>
    <property type="match status" value="1"/>
</dbReference>
<dbReference type="PROSITE" id="PS50011">
    <property type="entry name" value="PROTEIN_KINASE_DOM"/>
    <property type="match status" value="1"/>
</dbReference>
<dbReference type="InterPro" id="IPR008271">
    <property type="entry name" value="Ser/Thr_kinase_AS"/>
</dbReference>
<dbReference type="FunFam" id="3.30.200.20:FF:000387">
    <property type="entry name" value="Serine/threonine-protein kinase STE11"/>
    <property type="match status" value="1"/>
</dbReference>
<protein>
    <recommendedName>
        <fullName evidence="2">mitogen-activated protein kinase</fullName>
        <ecNumber evidence="2">2.7.11.24</ecNumber>
    </recommendedName>
</protein>
<feature type="compositionally biased region" description="Basic and acidic residues" evidence="10">
    <location>
        <begin position="678"/>
        <end position="707"/>
    </location>
</feature>
<feature type="compositionally biased region" description="Polar residues" evidence="10">
    <location>
        <begin position="455"/>
        <end position="467"/>
    </location>
</feature>
<feature type="compositionally biased region" description="Polar residues" evidence="10">
    <location>
        <begin position="127"/>
        <end position="140"/>
    </location>
</feature>
<dbReference type="InterPro" id="IPR000719">
    <property type="entry name" value="Prot_kinase_dom"/>
</dbReference>
<dbReference type="Gene3D" id="1.10.510.10">
    <property type="entry name" value="Transferase(Phosphotransferase) domain 1"/>
    <property type="match status" value="1"/>
</dbReference>
<evidence type="ECO:0000256" key="10">
    <source>
        <dbReference type="SAM" id="MobiDB-lite"/>
    </source>
</evidence>
<dbReference type="SMART" id="SM00220">
    <property type="entry name" value="S_TKc"/>
    <property type="match status" value="1"/>
</dbReference>
<evidence type="ECO:0000256" key="1">
    <source>
        <dbReference type="ARBA" id="ARBA00006529"/>
    </source>
</evidence>
<dbReference type="OrthoDB" id="266718at2759"/>
<feature type="region of interest" description="Disordered" evidence="10">
    <location>
        <begin position="277"/>
        <end position="506"/>
    </location>
</feature>
<comment type="similarity">
    <text evidence="1">Belongs to the protein kinase superfamily. STE Ser/Thr protein kinase family. MAP kinase kinase kinase subfamily.</text>
</comment>
<keyword evidence="13" id="KW-1185">Reference proteome</keyword>
<evidence type="ECO:0000313" key="13">
    <source>
        <dbReference type="Proteomes" id="UP000799640"/>
    </source>
</evidence>
<accession>A0A6G1HVL2</accession>
<evidence type="ECO:0000256" key="6">
    <source>
        <dbReference type="ARBA" id="ARBA00022840"/>
    </source>
</evidence>
<evidence type="ECO:0000259" key="11">
    <source>
        <dbReference type="PROSITE" id="PS50011"/>
    </source>
</evidence>
<dbReference type="InterPro" id="IPR050538">
    <property type="entry name" value="MAP_kinase_kinase_kinase"/>
</dbReference>
<gene>
    <name evidence="12" type="ORF">EJ06DRAFT_556891</name>
</gene>
<dbReference type="GO" id="GO:0004707">
    <property type="term" value="F:MAP kinase activity"/>
    <property type="evidence" value="ECO:0007669"/>
    <property type="project" value="UniProtKB-EC"/>
</dbReference>
<dbReference type="InterPro" id="IPR011009">
    <property type="entry name" value="Kinase-like_dom_sf"/>
</dbReference>
<keyword evidence="5" id="KW-0418">Kinase</keyword>
<evidence type="ECO:0000313" key="12">
    <source>
        <dbReference type="EMBL" id="KAF2399775.1"/>
    </source>
</evidence>
<dbReference type="SUPFAM" id="SSF56112">
    <property type="entry name" value="Protein kinase-like (PK-like)"/>
    <property type="match status" value="1"/>
</dbReference>
<keyword evidence="6 9" id="KW-0067">ATP-binding</keyword>
<feature type="compositionally biased region" description="Polar residues" evidence="10">
    <location>
        <begin position="314"/>
        <end position="323"/>
    </location>
</feature>
<feature type="region of interest" description="Disordered" evidence="10">
    <location>
        <begin position="971"/>
        <end position="995"/>
    </location>
</feature>
<dbReference type="Pfam" id="PF00069">
    <property type="entry name" value="Pkinase"/>
    <property type="match status" value="1"/>
</dbReference>
<reference evidence="12" key="1">
    <citation type="journal article" date="2020" name="Stud. Mycol.">
        <title>101 Dothideomycetes genomes: a test case for predicting lifestyles and emergence of pathogens.</title>
        <authorList>
            <person name="Haridas S."/>
            <person name="Albert R."/>
            <person name="Binder M."/>
            <person name="Bloem J."/>
            <person name="Labutti K."/>
            <person name="Salamov A."/>
            <person name="Andreopoulos B."/>
            <person name="Baker S."/>
            <person name="Barry K."/>
            <person name="Bills G."/>
            <person name="Bluhm B."/>
            <person name="Cannon C."/>
            <person name="Castanera R."/>
            <person name="Culley D."/>
            <person name="Daum C."/>
            <person name="Ezra D."/>
            <person name="Gonzalez J."/>
            <person name="Henrissat B."/>
            <person name="Kuo A."/>
            <person name="Liang C."/>
            <person name="Lipzen A."/>
            <person name="Lutzoni F."/>
            <person name="Magnuson J."/>
            <person name="Mondo S."/>
            <person name="Nolan M."/>
            <person name="Ohm R."/>
            <person name="Pangilinan J."/>
            <person name="Park H.-J."/>
            <person name="Ramirez L."/>
            <person name="Alfaro M."/>
            <person name="Sun H."/>
            <person name="Tritt A."/>
            <person name="Yoshinaga Y."/>
            <person name="Zwiers L.-H."/>
            <person name="Turgeon B."/>
            <person name="Goodwin S."/>
            <person name="Spatafora J."/>
            <person name="Crous P."/>
            <person name="Grigoriev I."/>
        </authorList>
    </citation>
    <scope>NUCLEOTIDE SEQUENCE</scope>
    <source>
        <strain evidence="12">CBS 262.69</strain>
    </source>
</reference>
<proteinExistence type="inferred from homology"/>
<evidence type="ECO:0000256" key="9">
    <source>
        <dbReference type="PROSITE-ProRule" id="PRU10141"/>
    </source>
</evidence>
<dbReference type="EC" id="2.7.11.24" evidence="2"/>
<dbReference type="InterPro" id="IPR017441">
    <property type="entry name" value="Protein_kinase_ATP_BS"/>
</dbReference>
<dbReference type="PROSITE" id="PS00108">
    <property type="entry name" value="PROTEIN_KINASE_ST"/>
    <property type="match status" value="1"/>
</dbReference>
<evidence type="ECO:0000256" key="2">
    <source>
        <dbReference type="ARBA" id="ARBA00012411"/>
    </source>
</evidence>
<evidence type="ECO:0000256" key="5">
    <source>
        <dbReference type="ARBA" id="ARBA00022777"/>
    </source>
</evidence>
<dbReference type="PANTHER" id="PTHR48016">
    <property type="entry name" value="MAP KINASE KINASE KINASE SSK2-RELATED-RELATED"/>
    <property type="match status" value="1"/>
</dbReference>
<dbReference type="GO" id="GO:0000196">
    <property type="term" value="P:cell integrity MAPK cascade"/>
    <property type="evidence" value="ECO:0007669"/>
    <property type="project" value="UniProtKB-ARBA"/>
</dbReference>
<feature type="compositionally biased region" description="Polar residues" evidence="10">
    <location>
        <begin position="495"/>
        <end position="504"/>
    </location>
</feature>
<dbReference type="Proteomes" id="UP000799640">
    <property type="component" value="Unassembled WGS sequence"/>
</dbReference>
<feature type="compositionally biased region" description="Polar residues" evidence="10">
    <location>
        <begin position="1094"/>
        <end position="1115"/>
    </location>
</feature>
<sequence>MMIPPPPPAAPPSAHPTYWNRQPSYTPLNAAPVPYNPTAYQNYSQTSLMPQSQNNETLVSATYIPGGEGWGPGVGIPPLYPLPRQESYADYAQAGTYNAQAGTYNAQQMMTNRTPVEDQGYQQDNRTYQNVHRQPSTSRNIAIPGRDIPAYQSPGPPTATMANPQHPSPAQQQANLAAIGHTPLSPSDPGAQWPLERVLSWLAQQGFSKDWQKTFEVLNLHGSQFLQIGGGHGVRGNVGMMHSIIFPKLQQLQGSAYDPSVEREEGKRLRRSVRKIVEHGAAGSGLTPHRREASLTSAGTDHTVETSPGLGGPNFTSTPTTAGTGDDSPGRYQSPGALFTSRRSSTNRPLQGDYAENNNNSRSPWTQDILRNIGDSFSNRKHSRTASREFVPEPNSASHRDVMRQASPQQQSPGVQAAKLSSSAPRAGFHAREMSTDSGTTRRNALEGPRPPSTDVATRNANGTGETPVSAKEHKGLFARLKRKERNGEAHPSPDDSSIESPTSPIDLIKGTFMSVMPRASHNSSEVSLHRHSAYADDRGGGVPVDAAPRRFVFVTYDGWNYRLVEVTHVDSAASMRQAIMDNLGMPHLATVSLHLTQPGQTEHDEALSDDLLMYARRSMADVAGTLKIFANIPADALPAGANSKRMSVTGRPLSDAMITRLKTDNNDSPTDPPKSSPADDRPDRKYRAYMDQRKARLARDAGDKDQGPGIRASRTVDFDEGRPSPFPKGQSPQETAAPDAPARPPSAPHLAPHPATDAGRPSPFLDSGRFDPGRRSRELLPHRPPPPLPAADSDTLIKVNSLSKRGSGGHKPRKSWPGPEGTSPPRRALAAVEFAARAGSPGAYSPRSPGMRTMSPGGTRFVIPDYVQGAPHGEASPPAKPALTLQIANPVTRRAGAAQAERPRSPEMSPTDARPDKAQLARMQSRKYGPNFEFKEAQVEWRMPVQAAPVAEEDSDSDDSLFAVQIRKMPGDSAASSAHPDNEPRSPGLPQLQVNTTRSRVAFDPAPAEHSASPYSPGSAENSGHPGATPSTPDDWDNKFLRRQSFASDVWANRPPAEGIVDHLDEFFPNLNLDQPVIEETVDDDGLGKEIDTGTSGTAVSTLKSESDTLGSDESTLKRGDTIASIARRNVARSGGLGRTRSIREVVQSAYQHPPLPAPVPVAGPGPGPGPSVARVNTLRQNASGAIQRRKSTKMFGARIEQVKPPRGSRLLHLETIPQDTIALPEPAAPSVPAPPKRQATFKWVKGELIGKGTFGRVYLGMNFTTGELIAVKQVEVNAKAGGGDKEKVREMVAALDIEIDTMQHLDHPNIVSYLGCERREFSISIFLEYISGGSIGSCLRKHGKFDEPIVSSLTRQTLSGLAYLHNEGILHRDLKADNILLDVDGTCKISDFGISKKTDNIYGNDVSNSMQGSVFWMAPEVIRNMGHGYSAKVDIWSLGCVVLEMFEGRRPWNKEEAIGAIYKLGSLNQAPPIPDEVSAGISPQALSFMLDCFTIDPADRPTAKRLLDHPFAFFDPHYNFLDTDLYARLRPGK</sequence>
<keyword evidence="3" id="KW-0808">Transferase</keyword>
<feature type="compositionally biased region" description="Basic and acidic residues" evidence="10">
    <location>
        <begin position="769"/>
        <end position="782"/>
    </location>
</feature>
<feature type="compositionally biased region" description="Polar residues" evidence="10">
    <location>
        <begin position="406"/>
        <end position="424"/>
    </location>
</feature>
<dbReference type="GO" id="GO:0004709">
    <property type="term" value="F:MAP kinase kinase kinase activity"/>
    <property type="evidence" value="ECO:0007669"/>
    <property type="project" value="UniProtKB-ARBA"/>
</dbReference>
<feature type="region of interest" description="Disordered" evidence="10">
    <location>
        <begin position="662"/>
        <end position="827"/>
    </location>
</feature>
<dbReference type="EMBL" id="ML996696">
    <property type="protein sequence ID" value="KAF2399775.1"/>
    <property type="molecule type" value="Genomic_DNA"/>
</dbReference>
<organism evidence="12 13">
    <name type="scientific">Trichodelitschia bisporula</name>
    <dbReference type="NCBI Taxonomy" id="703511"/>
    <lineage>
        <taxon>Eukaryota</taxon>
        <taxon>Fungi</taxon>
        <taxon>Dikarya</taxon>
        <taxon>Ascomycota</taxon>
        <taxon>Pezizomycotina</taxon>
        <taxon>Dothideomycetes</taxon>
        <taxon>Dothideomycetes incertae sedis</taxon>
        <taxon>Phaeotrichales</taxon>
        <taxon>Phaeotrichaceae</taxon>
        <taxon>Trichodelitschia</taxon>
    </lineage>
</organism>
<feature type="domain" description="Protein kinase" evidence="11">
    <location>
        <begin position="1245"/>
        <end position="1514"/>
    </location>
</feature>
<comment type="catalytic activity">
    <reaction evidence="8">
        <text>L-seryl-[protein] + ATP = O-phospho-L-seryl-[protein] + ADP + H(+)</text>
        <dbReference type="Rhea" id="RHEA:17989"/>
        <dbReference type="Rhea" id="RHEA-COMP:9863"/>
        <dbReference type="Rhea" id="RHEA-COMP:11604"/>
        <dbReference type="ChEBI" id="CHEBI:15378"/>
        <dbReference type="ChEBI" id="CHEBI:29999"/>
        <dbReference type="ChEBI" id="CHEBI:30616"/>
        <dbReference type="ChEBI" id="CHEBI:83421"/>
        <dbReference type="ChEBI" id="CHEBI:456216"/>
        <dbReference type="EC" id="2.7.11.24"/>
    </reaction>
    <physiologicalReaction direction="left-to-right" evidence="8">
        <dbReference type="Rhea" id="RHEA:17990"/>
    </physiologicalReaction>
</comment>